<evidence type="ECO:0000313" key="10">
    <source>
        <dbReference type="EMBL" id="EEB11000.1"/>
    </source>
</evidence>
<evidence type="ECO:0000313" key="12">
    <source>
        <dbReference type="Proteomes" id="UP000009046"/>
    </source>
</evidence>
<dbReference type="OrthoDB" id="17644at2759"/>
<dbReference type="Proteomes" id="UP000009046">
    <property type="component" value="Unassembled WGS sequence"/>
</dbReference>
<evidence type="ECO:0000256" key="5">
    <source>
        <dbReference type="ARBA" id="ARBA00022927"/>
    </source>
</evidence>
<comment type="subcellular location">
    <subcellularLocation>
        <location evidence="1 9">Nucleus</location>
        <location evidence="1 9">Nuclear pore complex</location>
    </subcellularLocation>
</comment>
<keyword evidence="4 9" id="KW-0509">mRNA transport</keyword>
<reference evidence="10" key="2">
    <citation type="submission" date="2007-04" db="EMBL/GenBank/DDBJ databases">
        <title>The genome of the human body louse.</title>
        <authorList>
            <consortium name="The Human Body Louse Genome Consortium"/>
            <person name="Kirkness E."/>
            <person name="Walenz B."/>
            <person name="Hass B."/>
            <person name="Bruggner R."/>
            <person name="Strausberg R."/>
        </authorList>
    </citation>
    <scope>NUCLEOTIDE SEQUENCE</scope>
    <source>
        <strain evidence="10">USDA</strain>
    </source>
</reference>
<dbReference type="VEuPathDB" id="VectorBase:PHUM082930"/>
<evidence type="ECO:0000256" key="4">
    <source>
        <dbReference type="ARBA" id="ARBA00022816"/>
    </source>
</evidence>
<gene>
    <name evidence="11" type="primary">8231484</name>
    <name evidence="10" type="ORF">Phum_PHUM082930</name>
</gene>
<dbReference type="Pfam" id="PF07575">
    <property type="entry name" value="Nucleopor_Nup85"/>
    <property type="match status" value="1"/>
</dbReference>
<dbReference type="RefSeq" id="XP_002423738.1">
    <property type="nucleotide sequence ID" value="XM_002423693.1"/>
</dbReference>
<keyword evidence="3 9" id="KW-0813">Transport</keyword>
<dbReference type="AlphaFoldDB" id="E0VCB4"/>
<sequence length="672" mass="76863">MAEKPRPDPVIPDSVPAVIIPNKLGYESGIALSWAGNATFGIFPSQQVNAHCQDVKSQYANNPDYKDVVHHVRSDSVLFDPISRKLVNESNGYFIFAQKLLEKVDSTDFSLEILKLSRQYRSVLRACLEDFQSASSTSQGSKKAFYLQNIPTFYNMELIWHLCEILFLDIIPGDVVLSHLITWIRFHVPQVEKEANKFLLEEKAYSDFVKQYWIVVIDCLLQRRIDTVRSLLKINPDFESEPFKIVDTILRTMPIFELYGGLTISEFQVRHECWKREAKRILIDGKFSSHKYLTMIVKILIGDETVQDIIMKHCETWYQHMVASLIYTEPTVKIFDLAFYANQSITRYGGPNCIKQLDLILCAIMEVDAFKVIERLQDWTEKNWLPTHLTNLLYIGDKLNISSTQSSNFANSLHENLLLDYGTLLMSHKSLWQAGVDYLDYCRVEGRATLETLLSRVPFKTNAKALKIIYIARERDLEEVVYNVSKVQGMRCLSRGDIGGALTWAMKCQDPVLSSQLADIYLKKYIKDGKFESEDLLQNLGSGILLSDRLAFLGRYSEFCQMLKNGDQKEAGALLIYMLVNKVPPKFFWLTLLMDAVPLLEKNKNLFSSQDIYDLMSCLQELSDNYSNSNVPTVIDKLKDIRSCLARNLAEALIREGTKGSATNKLLQITAI</sequence>
<keyword evidence="9" id="KW-0472">Membrane</keyword>
<dbReference type="FunCoup" id="E0VCB4">
    <property type="interactions" value="1985"/>
</dbReference>
<dbReference type="STRING" id="121224.E0VCB4"/>
<name>E0VCB4_PEDHC</name>
<dbReference type="HOGENOM" id="CLU_027342_0_0_1"/>
<dbReference type="GO" id="GO:0006606">
    <property type="term" value="P:protein import into nucleus"/>
    <property type="evidence" value="ECO:0007669"/>
    <property type="project" value="TreeGrafter"/>
</dbReference>
<evidence type="ECO:0000256" key="6">
    <source>
        <dbReference type="ARBA" id="ARBA00023010"/>
    </source>
</evidence>
<keyword evidence="6 9" id="KW-0811">Translocation</keyword>
<comment type="subunit">
    <text evidence="9">Component of the nuclear pore complex (NPC).</text>
</comment>
<dbReference type="GeneID" id="8231484"/>
<evidence type="ECO:0000313" key="11">
    <source>
        <dbReference type="EnsemblMetazoa" id="PHUM082930-PA"/>
    </source>
</evidence>
<dbReference type="CTD" id="8231484"/>
<dbReference type="InParanoid" id="E0VCB4"/>
<comment type="similarity">
    <text evidence="2 9">Belongs to the nucleoporin Nup85 family.</text>
</comment>
<organism>
    <name type="scientific">Pediculus humanus subsp. corporis</name>
    <name type="common">Body louse</name>
    <dbReference type="NCBI Taxonomy" id="121224"/>
    <lineage>
        <taxon>Eukaryota</taxon>
        <taxon>Metazoa</taxon>
        <taxon>Ecdysozoa</taxon>
        <taxon>Arthropoda</taxon>
        <taxon>Hexapoda</taxon>
        <taxon>Insecta</taxon>
        <taxon>Pterygota</taxon>
        <taxon>Neoptera</taxon>
        <taxon>Paraneoptera</taxon>
        <taxon>Psocodea</taxon>
        <taxon>Troctomorpha</taxon>
        <taxon>Phthiraptera</taxon>
        <taxon>Anoplura</taxon>
        <taxon>Pediculidae</taxon>
        <taxon>Pediculus</taxon>
    </lineage>
</organism>
<keyword evidence="5 9" id="KW-0653">Protein transport</keyword>
<evidence type="ECO:0000256" key="2">
    <source>
        <dbReference type="ARBA" id="ARBA00005573"/>
    </source>
</evidence>
<dbReference type="GO" id="GO:0031080">
    <property type="term" value="C:nuclear pore outer ring"/>
    <property type="evidence" value="ECO:0007669"/>
    <property type="project" value="TreeGrafter"/>
</dbReference>
<evidence type="ECO:0000256" key="3">
    <source>
        <dbReference type="ARBA" id="ARBA00022448"/>
    </source>
</evidence>
<dbReference type="GO" id="GO:0045893">
    <property type="term" value="P:positive regulation of DNA-templated transcription"/>
    <property type="evidence" value="ECO:0007669"/>
    <property type="project" value="TreeGrafter"/>
</dbReference>
<evidence type="ECO:0000256" key="7">
    <source>
        <dbReference type="ARBA" id="ARBA00023132"/>
    </source>
</evidence>
<evidence type="ECO:0000256" key="9">
    <source>
        <dbReference type="RuleBase" id="RU365073"/>
    </source>
</evidence>
<dbReference type="PANTHER" id="PTHR13373">
    <property type="entry name" value="FROUNT PROTEIN-RELATED"/>
    <property type="match status" value="1"/>
</dbReference>
<proteinExistence type="inferred from homology"/>
<keyword evidence="7 9" id="KW-0906">Nuclear pore complex</keyword>
<dbReference type="EMBL" id="AAZO01000990">
    <property type="status" value="NOT_ANNOTATED_CDS"/>
    <property type="molecule type" value="Genomic_DNA"/>
</dbReference>
<dbReference type="OMA" id="ELMEWLN"/>
<evidence type="ECO:0000256" key="8">
    <source>
        <dbReference type="ARBA" id="ARBA00023242"/>
    </source>
</evidence>
<evidence type="ECO:0000256" key="1">
    <source>
        <dbReference type="ARBA" id="ARBA00004567"/>
    </source>
</evidence>
<dbReference type="GO" id="GO:0031965">
    <property type="term" value="C:nuclear membrane"/>
    <property type="evidence" value="ECO:0007669"/>
    <property type="project" value="UniProtKB-UniRule"/>
</dbReference>
<dbReference type="PANTHER" id="PTHR13373:SF21">
    <property type="entry name" value="NUCLEAR PORE COMPLEX PROTEIN NUP85"/>
    <property type="match status" value="1"/>
</dbReference>
<dbReference type="GO" id="GO:0017056">
    <property type="term" value="F:structural constituent of nuclear pore"/>
    <property type="evidence" value="ECO:0007669"/>
    <property type="project" value="TreeGrafter"/>
</dbReference>
<dbReference type="GO" id="GO:0006406">
    <property type="term" value="P:mRNA export from nucleus"/>
    <property type="evidence" value="ECO:0007669"/>
    <property type="project" value="TreeGrafter"/>
</dbReference>
<reference evidence="10" key="1">
    <citation type="submission" date="2007-04" db="EMBL/GenBank/DDBJ databases">
        <title>Annotation of Pediculus humanus corporis strain USDA.</title>
        <authorList>
            <person name="Kirkness E."/>
            <person name="Hannick L."/>
            <person name="Hass B."/>
            <person name="Bruggner R."/>
            <person name="Lawson D."/>
            <person name="Bidwell S."/>
            <person name="Joardar V."/>
            <person name="Caler E."/>
            <person name="Walenz B."/>
            <person name="Inman J."/>
            <person name="Schobel S."/>
            <person name="Galinsky K."/>
            <person name="Amedeo P."/>
            <person name="Strausberg R."/>
        </authorList>
    </citation>
    <scope>NUCLEOTIDE SEQUENCE</scope>
    <source>
        <strain evidence="10">USDA</strain>
    </source>
</reference>
<dbReference type="EnsemblMetazoa" id="PHUM082930-RA">
    <property type="protein sequence ID" value="PHUM082930-PA"/>
    <property type="gene ID" value="PHUM082930"/>
</dbReference>
<accession>E0VCB4</accession>
<keyword evidence="12" id="KW-1185">Reference proteome</keyword>
<reference evidence="11" key="3">
    <citation type="submission" date="2021-02" db="UniProtKB">
        <authorList>
            <consortium name="EnsemblMetazoa"/>
        </authorList>
    </citation>
    <scope>IDENTIFICATION</scope>
    <source>
        <strain evidence="11">USDA</strain>
    </source>
</reference>
<keyword evidence="8 9" id="KW-0539">Nucleus</keyword>
<comment type="function">
    <text evidence="9">Functions as a component of the nuclear pore complex (NPC).</text>
</comment>
<dbReference type="KEGG" id="phu:Phum_PHUM082930"/>
<dbReference type="eggNOG" id="KOG2271">
    <property type="taxonomic scope" value="Eukaryota"/>
</dbReference>
<dbReference type="InterPro" id="IPR011502">
    <property type="entry name" value="Nucleoporin_Nup85"/>
</dbReference>
<dbReference type="EMBL" id="DS235051">
    <property type="protein sequence ID" value="EEB11000.1"/>
    <property type="molecule type" value="Genomic_DNA"/>
</dbReference>
<protein>
    <recommendedName>
        <fullName evidence="9">Nuclear pore complex protein Nup85</fullName>
    </recommendedName>
</protein>